<evidence type="ECO:0000256" key="1">
    <source>
        <dbReference type="SAM" id="Phobius"/>
    </source>
</evidence>
<dbReference type="Proteomes" id="UP001586593">
    <property type="component" value="Unassembled WGS sequence"/>
</dbReference>
<keyword evidence="1" id="KW-0812">Transmembrane</keyword>
<organism evidence="3 4">
    <name type="scientific">Phialemonium thermophilum</name>
    <dbReference type="NCBI Taxonomy" id="223376"/>
    <lineage>
        <taxon>Eukaryota</taxon>
        <taxon>Fungi</taxon>
        <taxon>Dikarya</taxon>
        <taxon>Ascomycota</taxon>
        <taxon>Pezizomycotina</taxon>
        <taxon>Sordariomycetes</taxon>
        <taxon>Sordariomycetidae</taxon>
        <taxon>Cephalothecales</taxon>
        <taxon>Cephalothecaceae</taxon>
        <taxon>Phialemonium</taxon>
    </lineage>
</organism>
<keyword evidence="1" id="KW-1133">Transmembrane helix</keyword>
<dbReference type="SUPFAM" id="SSF54626">
    <property type="entry name" value="Chalcone isomerase"/>
    <property type="match status" value="1"/>
</dbReference>
<dbReference type="InterPro" id="IPR016087">
    <property type="entry name" value="Chalcone_isomerase"/>
</dbReference>
<dbReference type="InterPro" id="IPR016088">
    <property type="entry name" value="Chalcone_isomerase_3-sand"/>
</dbReference>
<dbReference type="Gene3D" id="3.50.70.10">
    <property type="match status" value="1"/>
</dbReference>
<dbReference type="PANTHER" id="PTHR47284">
    <property type="entry name" value="FATTY-ACID-BINDING PROTEIN 2"/>
    <property type="match status" value="1"/>
</dbReference>
<sequence length="395" mass="43521">MFRRAAFRQLPCQPYLAGASRTSRRTLISRRAARDSPGRVHEQLNLDQLSRQSYDYHRKRQIFLICGTVAGTVSFIYTAWKLKKELDKRPTLLDSSLPSTDPLSRSDAIARKVVVHDEEGREVVPTGNSTVKEFPRTIQLPSYASSSGPSHPAPLDPAATVVDQTTSSSLDDYTLAGLGLRTVSFLGIQVYVVGFYIATADIAALQSALVKKVNPIATTLVPGEREQLRAALLDPATSEEIWRELLDKGIPARSAFRVVPVRDTDFHHLRDGFVRAIQARSPPASGGDDGFGEAMRAFRALFNRGSVPKRKELLLIRDGQGRLSVVYDDGRGAKEGRPEGRQLLGTIEDERISRALWLNYLAGTKVASEPARKNIVEGMMEFVERPVGTVAAQVV</sequence>
<evidence type="ECO:0000313" key="4">
    <source>
        <dbReference type="Proteomes" id="UP001586593"/>
    </source>
</evidence>
<name>A0ABR3WKL4_9PEZI</name>
<comment type="caution">
    <text evidence="3">The sequence shown here is derived from an EMBL/GenBank/DDBJ whole genome shotgun (WGS) entry which is preliminary data.</text>
</comment>
<feature type="domain" description="Chalcone isomerase" evidence="2">
    <location>
        <begin position="172"/>
        <end position="376"/>
    </location>
</feature>
<evidence type="ECO:0000259" key="2">
    <source>
        <dbReference type="Pfam" id="PF16035"/>
    </source>
</evidence>
<evidence type="ECO:0000313" key="3">
    <source>
        <dbReference type="EMBL" id="KAL1864041.1"/>
    </source>
</evidence>
<dbReference type="EMBL" id="JAZHXJ010000352">
    <property type="protein sequence ID" value="KAL1864041.1"/>
    <property type="molecule type" value="Genomic_DNA"/>
</dbReference>
<gene>
    <name evidence="3" type="ORF">VTK73DRAFT_6261</name>
</gene>
<keyword evidence="1" id="KW-0472">Membrane</keyword>
<feature type="transmembrane region" description="Helical" evidence="1">
    <location>
        <begin position="62"/>
        <end position="80"/>
    </location>
</feature>
<proteinExistence type="predicted"/>
<accession>A0ABR3WKL4</accession>
<dbReference type="PANTHER" id="PTHR47284:SF3">
    <property type="entry name" value="FATTY-ACID-BINDING PROTEIN 2"/>
    <property type="match status" value="1"/>
</dbReference>
<reference evidence="3 4" key="1">
    <citation type="journal article" date="2024" name="Commun. Biol.">
        <title>Comparative genomic analysis of thermophilic fungi reveals convergent evolutionary adaptations and gene losses.</title>
        <authorList>
            <person name="Steindorff A.S."/>
            <person name="Aguilar-Pontes M.V."/>
            <person name="Robinson A.J."/>
            <person name="Andreopoulos B."/>
            <person name="LaButti K."/>
            <person name="Kuo A."/>
            <person name="Mondo S."/>
            <person name="Riley R."/>
            <person name="Otillar R."/>
            <person name="Haridas S."/>
            <person name="Lipzen A."/>
            <person name="Grimwood J."/>
            <person name="Schmutz J."/>
            <person name="Clum A."/>
            <person name="Reid I.D."/>
            <person name="Moisan M.C."/>
            <person name="Butler G."/>
            <person name="Nguyen T.T.M."/>
            <person name="Dewar K."/>
            <person name="Conant G."/>
            <person name="Drula E."/>
            <person name="Henrissat B."/>
            <person name="Hansel C."/>
            <person name="Singer S."/>
            <person name="Hutchinson M.I."/>
            <person name="de Vries R.P."/>
            <person name="Natvig D.O."/>
            <person name="Powell A.J."/>
            <person name="Tsang A."/>
            <person name="Grigoriev I.V."/>
        </authorList>
    </citation>
    <scope>NUCLEOTIDE SEQUENCE [LARGE SCALE GENOMIC DNA]</scope>
    <source>
        <strain evidence="3 4">ATCC 24622</strain>
    </source>
</reference>
<keyword evidence="4" id="KW-1185">Reference proteome</keyword>
<dbReference type="InterPro" id="IPR036298">
    <property type="entry name" value="Chalcone_isomerase_sf"/>
</dbReference>
<protein>
    <recommendedName>
        <fullName evidence="2">Chalcone isomerase domain-containing protein</fullName>
    </recommendedName>
</protein>
<dbReference type="Pfam" id="PF16035">
    <property type="entry name" value="Chalcone_2"/>
    <property type="match status" value="1"/>
</dbReference>